<dbReference type="CDD" id="cd00449">
    <property type="entry name" value="PLPDE_IV"/>
    <property type="match status" value="1"/>
</dbReference>
<keyword evidence="7 12" id="KW-0663">Pyridoxal phosphate</keyword>
<evidence type="ECO:0000256" key="3">
    <source>
        <dbReference type="ARBA" id="ARBA00004931"/>
    </source>
</evidence>
<evidence type="ECO:0000256" key="5">
    <source>
        <dbReference type="ARBA" id="ARBA00009320"/>
    </source>
</evidence>
<evidence type="ECO:0000256" key="11">
    <source>
        <dbReference type="RuleBase" id="RU004106"/>
    </source>
</evidence>
<keyword evidence="14" id="KW-1185">Reference proteome</keyword>
<comment type="similarity">
    <text evidence="5 11">Belongs to the class-IV pyridoxal-phosphate-dependent aminotransferase family.</text>
</comment>
<dbReference type="InterPro" id="IPR018300">
    <property type="entry name" value="Aminotrans_IV_CS"/>
</dbReference>
<dbReference type="InterPro" id="IPR043132">
    <property type="entry name" value="BCAT-like_C"/>
</dbReference>
<dbReference type="GO" id="GO:0004084">
    <property type="term" value="F:branched-chain-amino-acid transaminase activity"/>
    <property type="evidence" value="ECO:0007669"/>
    <property type="project" value="UniProtKB-EC"/>
</dbReference>
<comment type="catalytic activity">
    <reaction evidence="10">
        <text>L-leucine + 2-oxoglutarate = 4-methyl-2-oxopentanoate + L-glutamate</text>
        <dbReference type="Rhea" id="RHEA:18321"/>
        <dbReference type="ChEBI" id="CHEBI:16810"/>
        <dbReference type="ChEBI" id="CHEBI:17865"/>
        <dbReference type="ChEBI" id="CHEBI:29985"/>
        <dbReference type="ChEBI" id="CHEBI:57427"/>
        <dbReference type="EC" id="2.6.1.42"/>
    </reaction>
</comment>
<dbReference type="SUPFAM" id="SSF56752">
    <property type="entry name" value="D-aminoacid aminotransferase-like PLP-dependent enzymes"/>
    <property type="match status" value="1"/>
</dbReference>
<dbReference type="Proteomes" id="UP000199666">
    <property type="component" value="Unassembled WGS sequence"/>
</dbReference>
<dbReference type="PANTHER" id="PTHR42743">
    <property type="entry name" value="AMINO-ACID AMINOTRANSFERASE"/>
    <property type="match status" value="1"/>
</dbReference>
<comment type="pathway">
    <text evidence="3">Amino-acid biosynthesis; L-valine biosynthesis; L-valine from pyruvate: step 4/4.</text>
</comment>
<name>A0A1I2UCF9_9SPHI</name>
<dbReference type="InterPro" id="IPR036038">
    <property type="entry name" value="Aminotransferase-like"/>
</dbReference>
<organism evidence="13 14">
    <name type="scientific">Pedobacter insulae</name>
    <dbReference type="NCBI Taxonomy" id="414048"/>
    <lineage>
        <taxon>Bacteria</taxon>
        <taxon>Pseudomonadati</taxon>
        <taxon>Bacteroidota</taxon>
        <taxon>Sphingobacteriia</taxon>
        <taxon>Sphingobacteriales</taxon>
        <taxon>Sphingobacteriaceae</taxon>
        <taxon>Pedobacter</taxon>
    </lineage>
</organism>
<comment type="pathway">
    <text evidence="4">Amino-acid biosynthesis; L-leucine biosynthesis; L-leucine from 3-methyl-2-oxobutanoate: step 4/4.</text>
</comment>
<evidence type="ECO:0000256" key="8">
    <source>
        <dbReference type="ARBA" id="ARBA00048212"/>
    </source>
</evidence>
<comment type="pathway">
    <text evidence="2">Amino-acid biosynthesis; L-isoleucine biosynthesis; L-isoleucine from 2-oxobutanoate: step 4/4.</text>
</comment>
<dbReference type="OrthoDB" id="9805628at2"/>
<protein>
    <recommendedName>
        <fullName evidence="6">branched-chain-amino-acid transaminase</fullName>
        <ecNumber evidence="6">2.6.1.42</ecNumber>
    </recommendedName>
</protein>
<dbReference type="GO" id="GO:0046394">
    <property type="term" value="P:carboxylic acid biosynthetic process"/>
    <property type="evidence" value="ECO:0007669"/>
    <property type="project" value="UniProtKB-ARBA"/>
</dbReference>
<dbReference type="AlphaFoldDB" id="A0A1I2UCF9"/>
<dbReference type="RefSeq" id="WP_090992119.1">
    <property type="nucleotide sequence ID" value="NZ_FOPP01000002.1"/>
</dbReference>
<dbReference type="EMBL" id="FOPP01000002">
    <property type="protein sequence ID" value="SFG74059.1"/>
    <property type="molecule type" value="Genomic_DNA"/>
</dbReference>
<gene>
    <name evidence="13" type="ORF">SAMN04489864_10255</name>
</gene>
<dbReference type="InterPro" id="IPR001544">
    <property type="entry name" value="Aminotrans_IV"/>
</dbReference>
<evidence type="ECO:0000313" key="14">
    <source>
        <dbReference type="Proteomes" id="UP000199666"/>
    </source>
</evidence>
<evidence type="ECO:0000256" key="7">
    <source>
        <dbReference type="ARBA" id="ARBA00022898"/>
    </source>
</evidence>
<dbReference type="STRING" id="414048.SAMN04489864_10255"/>
<sequence>MSNFILFNDEFIQSDQAVLKSSNRGFKFGDGVFESMRMCNGVLQFAENHADRLRAAMKALKMDSYELFDDYFLKQKAVELARRNKFTGNGRFRLSVFREGEGLYSPLSNKPGFILEAVVLPDGNYELNRKGLIIDVYDELTKPINKLSNYKTSNSLLYVMAGLYQKQYRLDEAIILNQNGFLCESTSSNVFVVYQNQIYTAALSEGCVAGVMRSVVLKIAKMNDIPVIEAQISPEILKQAEEVFVTNASSGIRWVMGYGKKRYFNEMAKVLSAKLNDLRSF</sequence>
<evidence type="ECO:0000256" key="10">
    <source>
        <dbReference type="ARBA" id="ARBA00049229"/>
    </source>
</evidence>
<dbReference type="PROSITE" id="PS00770">
    <property type="entry name" value="AA_TRANSFER_CLASS_4"/>
    <property type="match status" value="1"/>
</dbReference>
<evidence type="ECO:0000256" key="1">
    <source>
        <dbReference type="ARBA" id="ARBA00001933"/>
    </source>
</evidence>
<dbReference type="InterPro" id="IPR043131">
    <property type="entry name" value="BCAT-like_N"/>
</dbReference>
<comment type="cofactor">
    <cofactor evidence="1 12">
        <name>pyridoxal 5'-phosphate</name>
        <dbReference type="ChEBI" id="CHEBI:597326"/>
    </cofactor>
</comment>
<dbReference type="Gene3D" id="3.30.470.10">
    <property type="match status" value="1"/>
</dbReference>
<evidence type="ECO:0000256" key="6">
    <source>
        <dbReference type="ARBA" id="ARBA00013053"/>
    </source>
</evidence>
<evidence type="ECO:0000256" key="2">
    <source>
        <dbReference type="ARBA" id="ARBA00004824"/>
    </source>
</evidence>
<accession>A0A1I2UCF9</accession>
<dbReference type="Pfam" id="PF01063">
    <property type="entry name" value="Aminotran_4"/>
    <property type="match status" value="1"/>
</dbReference>
<dbReference type="PANTHER" id="PTHR42743:SF11">
    <property type="entry name" value="AMINODEOXYCHORISMATE LYASE"/>
    <property type="match status" value="1"/>
</dbReference>
<keyword evidence="13" id="KW-0808">Transferase</keyword>
<reference evidence="13 14" key="1">
    <citation type="submission" date="2016-10" db="EMBL/GenBank/DDBJ databases">
        <authorList>
            <person name="de Groot N.N."/>
        </authorList>
    </citation>
    <scope>NUCLEOTIDE SEQUENCE [LARGE SCALE GENOMIC DNA]</scope>
    <source>
        <strain evidence="13 14">DSM 18684</strain>
    </source>
</reference>
<proteinExistence type="inferred from homology"/>
<evidence type="ECO:0000256" key="4">
    <source>
        <dbReference type="ARBA" id="ARBA00005072"/>
    </source>
</evidence>
<evidence type="ECO:0000256" key="9">
    <source>
        <dbReference type="ARBA" id="ARBA00048798"/>
    </source>
</evidence>
<evidence type="ECO:0000313" key="13">
    <source>
        <dbReference type="EMBL" id="SFG74059.1"/>
    </source>
</evidence>
<comment type="catalytic activity">
    <reaction evidence="8">
        <text>L-valine + 2-oxoglutarate = 3-methyl-2-oxobutanoate + L-glutamate</text>
        <dbReference type="Rhea" id="RHEA:24813"/>
        <dbReference type="ChEBI" id="CHEBI:11851"/>
        <dbReference type="ChEBI" id="CHEBI:16810"/>
        <dbReference type="ChEBI" id="CHEBI:29985"/>
        <dbReference type="ChEBI" id="CHEBI:57762"/>
        <dbReference type="EC" id="2.6.1.42"/>
    </reaction>
</comment>
<evidence type="ECO:0000256" key="12">
    <source>
        <dbReference type="RuleBase" id="RU004516"/>
    </source>
</evidence>
<dbReference type="EC" id="2.6.1.42" evidence="6"/>
<dbReference type="InterPro" id="IPR050571">
    <property type="entry name" value="Class-IV_PLP-Dep_Aminotrnsfr"/>
</dbReference>
<comment type="catalytic activity">
    <reaction evidence="9">
        <text>L-isoleucine + 2-oxoglutarate = (S)-3-methyl-2-oxopentanoate + L-glutamate</text>
        <dbReference type="Rhea" id="RHEA:24801"/>
        <dbReference type="ChEBI" id="CHEBI:16810"/>
        <dbReference type="ChEBI" id="CHEBI:29985"/>
        <dbReference type="ChEBI" id="CHEBI:35146"/>
        <dbReference type="ChEBI" id="CHEBI:58045"/>
        <dbReference type="EC" id="2.6.1.42"/>
    </reaction>
</comment>
<keyword evidence="13" id="KW-0032">Aminotransferase</keyword>
<dbReference type="Gene3D" id="3.20.10.10">
    <property type="entry name" value="D-amino Acid Aminotransferase, subunit A, domain 2"/>
    <property type="match status" value="1"/>
</dbReference>